<dbReference type="InterPro" id="IPR007387">
    <property type="entry name" value="TRAP_DctQ"/>
</dbReference>
<gene>
    <name evidence="11" type="ORF">K6Q96_15695</name>
</gene>
<keyword evidence="6 9" id="KW-1133">Transmembrane helix</keyword>
<evidence type="ECO:0000256" key="3">
    <source>
        <dbReference type="ARBA" id="ARBA00022475"/>
    </source>
</evidence>
<dbReference type="PANTHER" id="PTHR35011:SF10">
    <property type="entry name" value="TRAP TRANSPORTER SMALL PERMEASE PROTEIN"/>
    <property type="match status" value="1"/>
</dbReference>
<comment type="subcellular location">
    <subcellularLocation>
        <location evidence="1 9">Cell inner membrane</location>
        <topology evidence="1 9">Multi-pass membrane protein</topology>
    </subcellularLocation>
</comment>
<feature type="transmembrane region" description="Helical" evidence="9">
    <location>
        <begin position="130"/>
        <end position="154"/>
    </location>
</feature>
<dbReference type="Proteomes" id="UP001056255">
    <property type="component" value="Chromosome I"/>
</dbReference>
<proteinExistence type="inferred from homology"/>
<comment type="similarity">
    <text evidence="8 9">Belongs to the TRAP transporter small permease family.</text>
</comment>
<evidence type="ECO:0000256" key="7">
    <source>
        <dbReference type="ARBA" id="ARBA00023136"/>
    </source>
</evidence>
<evidence type="ECO:0000313" key="11">
    <source>
        <dbReference type="EMBL" id="USH02274.1"/>
    </source>
</evidence>
<sequence>MAAMLRVCGLLLEGVVALSLMLMMVATTVDVFGRYFFNTPLNGGVEIIELTLAVVVFGAYPMVTWRRSHICVDLLDDHVPYRWVRWREVVINLVSAAALGLVANKVWQLATRALIYGDETDVLAIPTAYLIYFISAMSWLSMMAAIGLVAALLLRHPAVLPSPSEHN</sequence>
<dbReference type="PANTHER" id="PTHR35011">
    <property type="entry name" value="2,3-DIKETO-L-GULONATE TRAP TRANSPORTER SMALL PERMEASE PROTEIN YIAM"/>
    <property type="match status" value="1"/>
</dbReference>
<feature type="transmembrane region" description="Helical" evidence="9">
    <location>
        <begin position="7"/>
        <end position="29"/>
    </location>
</feature>
<keyword evidence="5 9" id="KW-0812">Transmembrane</keyword>
<keyword evidence="3" id="KW-1003">Cell membrane</keyword>
<evidence type="ECO:0000256" key="9">
    <source>
        <dbReference type="RuleBase" id="RU369079"/>
    </source>
</evidence>
<evidence type="ECO:0000256" key="5">
    <source>
        <dbReference type="ARBA" id="ARBA00022692"/>
    </source>
</evidence>
<dbReference type="Pfam" id="PF04290">
    <property type="entry name" value="DctQ"/>
    <property type="match status" value="1"/>
</dbReference>
<evidence type="ECO:0000259" key="10">
    <source>
        <dbReference type="Pfam" id="PF04290"/>
    </source>
</evidence>
<evidence type="ECO:0000313" key="12">
    <source>
        <dbReference type="Proteomes" id="UP001056255"/>
    </source>
</evidence>
<keyword evidence="2 9" id="KW-0813">Transport</keyword>
<dbReference type="RefSeq" id="WP_251876774.1">
    <property type="nucleotide sequence ID" value="NZ_CP082275.1"/>
</dbReference>
<comment type="function">
    <text evidence="9">Part of the tripartite ATP-independent periplasmic (TRAP) transport system.</text>
</comment>
<dbReference type="EMBL" id="CP082275">
    <property type="protein sequence ID" value="USH02274.1"/>
    <property type="molecule type" value="Genomic_DNA"/>
</dbReference>
<evidence type="ECO:0000256" key="1">
    <source>
        <dbReference type="ARBA" id="ARBA00004429"/>
    </source>
</evidence>
<evidence type="ECO:0000256" key="6">
    <source>
        <dbReference type="ARBA" id="ARBA00022989"/>
    </source>
</evidence>
<evidence type="ECO:0000256" key="4">
    <source>
        <dbReference type="ARBA" id="ARBA00022519"/>
    </source>
</evidence>
<accession>A0ABY4WRQ2</accession>
<feature type="domain" description="Tripartite ATP-independent periplasmic transporters DctQ component" evidence="10">
    <location>
        <begin position="23"/>
        <end position="151"/>
    </location>
</feature>
<reference evidence="11" key="1">
    <citation type="submission" date="2021-08" db="EMBL/GenBank/DDBJ databases">
        <authorList>
            <person name="Sakaguchi M."/>
            <person name="Kikuchi T."/>
            <person name="Urbanczyk H."/>
        </authorList>
    </citation>
    <scope>NUCLEOTIDE SEQUENCE</scope>
    <source>
        <strain evidence="11">020920N</strain>
    </source>
</reference>
<feature type="transmembrane region" description="Helical" evidence="9">
    <location>
        <begin position="41"/>
        <end position="60"/>
    </location>
</feature>
<organism evidence="11 12">
    <name type="scientific">Grimontia kaedaensis</name>
    <dbReference type="NCBI Taxonomy" id="2872157"/>
    <lineage>
        <taxon>Bacteria</taxon>
        <taxon>Pseudomonadati</taxon>
        <taxon>Pseudomonadota</taxon>
        <taxon>Gammaproteobacteria</taxon>
        <taxon>Vibrionales</taxon>
        <taxon>Vibrionaceae</taxon>
        <taxon>Grimontia</taxon>
    </lineage>
</organism>
<keyword evidence="12" id="KW-1185">Reference proteome</keyword>
<evidence type="ECO:0000256" key="8">
    <source>
        <dbReference type="ARBA" id="ARBA00038436"/>
    </source>
</evidence>
<evidence type="ECO:0000256" key="2">
    <source>
        <dbReference type="ARBA" id="ARBA00022448"/>
    </source>
</evidence>
<keyword evidence="4 9" id="KW-0997">Cell inner membrane</keyword>
<protein>
    <recommendedName>
        <fullName evidence="9">TRAP transporter small permease protein</fullName>
    </recommendedName>
</protein>
<comment type="subunit">
    <text evidence="9">The complex comprises the extracytoplasmic solute receptor protein and the two transmembrane proteins.</text>
</comment>
<feature type="transmembrane region" description="Helical" evidence="9">
    <location>
        <begin position="89"/>
        <end position="110"/>
    </location>
</feature>
<keyword evidence="7 9" id="KW-0472">Membrane</keyword>
<name>A0ABY4WRQ2_9GAMM</name>
<dbReference type="InterPro" id="IPR055348">
    <property type="entry name" value="DctQ"/>
</dbReference>